<comment type="caution">
    <text evidence="2">The sequence shown here is derived from an EMBL/GenBank/DDBJ whole genome shotgun (WGS) entry which is preliminary data.</text>
</comment>
<keyword evidence="3" id="KW-1185">Reference proteome</keyword>
<dbReference type="AlphaFoldDB" id="A0A1Q5UN99"/>
<dbReference type="EMBL" id="MNBE01000120">
    <property type="protein sequence ID" value="OKP13965.1"/>
    <property type="molecule type" value="Genomic_DNA"/>
</dbReference>
<proteinExistence type="predicted"/>
<feature type="compositionally biased region" description="Basic and acidic residues" evidence="1">
    <location>
        <begin position="248"/>
        <end position="261"/>
    </location>
</feature>
<name>A0A1Q5UN99_9EURO</name>
<evidence type="ECO:0000313" key="3">
    <source>
        <dbReference type="Proteomes" id="UP000186955"/>
    </source>
</evidence>
<evidence type="ECO:0000256" key="1">
    <source>
        <dbReference type="SAM" id="MobiDB-lite"/>
    </source>
</evidence>
<gene>
    <name evidence="2" type="ORF">PENSUB_234</name>
</gene>
<evidence type="ECO:0000313" key="2">
    <source>
        <dbReference type="EMBL" id="OKP13965.1"/>
    </source>
</evidence>
<accession>A0A1Q5UN99</accession>
<organism evidence="2 3">
    <name type="scientific">Penicillium subrubescens</name>
    <dbReference type="NCBI Taxonomy" id="1316194"/>
    <lineage>
        <taxon>Eukaryota</taxon>
        <taxon>Fungi</taxon>
        <taxon>Dikarya</taxon>
        <taxon>Ascomycota</taxon>
        <taxon>Pezizomycotina</taxon>
        <taxon>Eurotiomycetes</taxon>
        <taxon>Eurotiomycetidae</taxon>
        <taxon>Eurotiales</taxon>
        <taxon>Aspergillaceae</taxon>
        <taxon>Penicillium</taxon>
    </lineage>
</organism>
<dbReference type="Proteomes" id="UP000186955">
    <property type="component" value="Unassembled WGS sequence"/>
</dbReference>
<protein>
    <submittedName>
        <fullName evidence="2">Uncharacterized protein</fullName>
    </submittedName>
</protein>
<sequence>MEKITDTVPKLKGESNFDNWRHDLQLFIDHKDLDLWPVLTGTVVAAIDAPLPTPSEREVRQTLADELGVSPANVTDAEIRVWIKENILNINEEYAWFRKANADCIHYLSASLKDSIKTFIRGQRNAAAAYRIICNTYGKVNAHTFQQRWSAWVTCTYKPSGQYGVFITKWKKALSELLECSPDRLSQQLQYAQFIEAIRAHPSTEHFVTSFKPDLSNPRLMDDVFSEFMSSELSRRHYTALASSSSTADRKDKDGKDDNKRRNNGTRGGGRQRGGRRSDNNNRNKDKGGEKKSADLWCDFHHRKGGHDSDNCFFNPKNKGKSRQQGGPSAASSSSQNSPMYEKGVDTPNASSARFDPDQYFLNASSAVISRF</sequence>
<feature type="region of interest" description="Disordered" evidence="1">
    <location>
        <begin position="308"/>
        <end position="357"/>
    </location>
</feature>
<feature type="region of interest" description="Disordered" evidence="1">
    <location>
        <begin position="240"/>
        <end position="292"/>
    </location>
</feature>
<feature type="compositionally biased region" description="Low complexity" evidence="1">
    <location>
        <begin position="323"/>
        <end position="339"/>
    </location>
</feature>
<reference evidence="2 3" key="1">
    <citation type="submission" date="2016-10" db="EMBL/GenBank/DDBJ databases">
        <title>Genome sequence of the ascomycete fungus Penicillium subrubescens.</title>
        <authorList>
            <person name="De Vries R.P."/>
            <person name="Peng M."/>
            <person name="Dilokpimol A."/>
            <person name="Hilden K."/>
            <person name="Makela M.R."/>
            <person name="Grigoriev I."/>
            <person name="Riley R."/>
            <person name="Granchi Z."/>
        </authorList>
    </citation>
    <scope>NUCLEOTIDE SEQUENCE [LARGE SCALE GENOMIC DNA]</scope>
    <source>
        <strain evidence="2 3">CBS 132785</strain>
    </source>
</reference>
<feature type="compositionally biased region" description="Basic and acidic residues" evidence="1">
    <location>
        <begin position="276"/>
        <end position="292"/>
    </location>
</feature>